<comment type="caution">
    <text evidence="1">The sequence shown here is derived from an EMBL/GenBank/DDBJ whole genome shotgun (WGS) entry which is preliminary data.</text>
</comment>
<sequence>MRPWLVDRLVAGLVVGLVVGLVGVVGLGTLAAPASGSGPTTWFVRAGASSGDGSRAAPLGSLRAVERRSEAGDRIVVLPAARPLDGGIRLKPRQVLVGGWLTNTTTRLDGDGVRLADGAQVRGVRITETRRGAVYGFDVSGVTVVGNDISGQNSACVPGFLIPPFNAPTNLPGVGIPISHGLQNGWAAIQVDAERRRDVTAVIARNRIHDAECGDGIDVRFSGDARGSVVISGNDIRMLRQGSGFQSLLAIGVQARDTASVRATISGNVQADLGNADDPNLLTAGADSEGVFLNAVGPASLEAVVEENDYTNEEGIGGFSANGLEMVSMGKGARMHAVVRDSTFSGAPGDLIEHGALGTDAVMTMRLVRVVAERSTGFGHTVLLPFNNGDCVLAGSLGARNTVRLVVRRSVLRDCANNGLALGSNVVNGEGATSEVSADVRGSVITGNRGGNVGIRNFTSLDTLTFRMERTDLQRSRSLGSGVADFSAEDVGTTARHTIDIGGGRLGSAGENCLRGGLLAADVVRYRVSARRSWWGRPGGPGPLRTLVVQGSLDTRDALAAAPPAC</sequence>
<reference evidence="1 2" key="1">
    <citation type="submission" date="2019-09" db="EMBL/GenBank/DDBJ databases">
        <title>Nocardioides panacisoli sp. nov., isolated from the soil of a ginseng field.</title>
        <authorList>
            <person name="Cho C."/>
        </authorList>
    </citation>
    <scope>NUCLEOTIDE SEQUENCE [LARGE SCALE GENOMIC DNA]</scope>
    <source>
        <strain evidence="1 2">BN140041</strain>
    </source>
</reference>
<dbReference type="Proteomes" id="UP000324351">
    <property type="component" value="Unassembled WGS sequence"/>
</dbReference>
<evidence type="ECO:0000313" key="1">
    <source>
        <dbReference type="EMBL" id="KAA1426680.1"/>
    </source>
</evidence>
<dbReference type="EMBL" id="VUJW01000007">
    <property type="protein sequence ID" value="KAA1426680.1"/>
    <property type="molecule type" value="Genomic_DNA"/>
</dbReference>
<protein>
    <recommendedName>
        <fullName evidence="3">Right-handed parallel beta-helix repeat-containing protein</fullName>
    </recommendedName>
</protein>
<proteinExistence type="predicted"/>
<dbReference type="Gene3D" id="2.160.20.10">
    <property type="entry name" value="Single-stranded right-handed beta-helix, Pectin lyase-like"/>
    <property type="match status" value="1"/>
</dbReference>
<dbReference type="InterPro" id="IPR011050">
    <property type="entry name" value="Pectin_lyase_fold/virulence"/>
</dbReference>
<dbReference type="RefSeq" id="WP_149750935.1">
    <property type="nucleotide sequence ID" value="NZ_VUJW01000007.1"/>
</dbReference>
<organism evidence="1 2">
    <name type="scientific">Nocardioides antri</name>
    <dbReference type="NCBI Taxonomy" id="2607659"/>
    <lineage>
        <taxon>Bacteria</taxon>
        <taxon>Bacillati</taxon>
        <taxon>Actinomycetota</taxon>
        <taxon>Actinomycetes</taxon>
        <taxon>Propionibacteriales</taxon>
        <taxon>Nocardioidaceae</taxon>
        <taxon>Nocardioides</taxon>
    </lineage>
</organism>
<evidence type="ECO:0008006" key="3">
    <source>
        <dbReference type="Google" id="ProtNLM"/>
    </source>
</evidence>
<name>A0A5B1M4Q3_9ACTN</name>
<dbReference type="SUPFAM" id="SSF51126">
    <property type="entry name" value="Pectin lyase-like"/>
    <property type="match status" value="1"/>
</dbReference>
<evidence type="ECO:0000313" key="2">
    <source>
        <dbReference type="Proteomes" id="UP000324351"/>
    </source>
</evidence>
<accession>A0A5B1M4Q3</accession>
<reference evidence="1 2" key="2">
    <citation type="submission" date="2019-09" db="EMBL/GenBank/DDBJ databases">
        <authorList>
            <person name="Jin C."/>
        </authorList>
    </citation>
    <scope>NUCLEOTIDE SEQUENCE [LARGE SCALE GENOMIC DNA]</scope>
    <source>
        <strain evidence="1 2">BN140041</strain>
    </source>
</reference>
<keyword evidence="2" id="KW-1185">Reference proteome</keyword>
<dbReference type="InterPro" id="IPR012334">
    <property type="entry name" value="Pectin_lyas_fold"/>
</dbReference>
<dbReference type="AlphaFoldDB" id="A0A5B1M4Q3"/>
<gene>
    <name evidence="1" type="ORF">F0U47_13130</name>
</gene>